<dbReference type="OrthoDB" id="5636317at2"/>
<evidence type="ECO:0000256" key="1">
    <source>
        <dbReference type="SAM" id="Phobius"/>
    </source>
</evidence>
<feature type="transmembrane region" description="Helical" evidence="1">
    <location>
        <begin position="21"/>
        <end position="39"/>
    </location>
</feature>
<dbReference type="EMBL" id="LNYX01000013">
    <property type="protein sequence ID" value="KTD64417.1"/>
    <property type="molecule type" value="Genomic_DNA"/>
</dbReference>
<feature type="transmembrane region" description="Helical" evidence="1">
    <location>
        <begin position="72"/>
        <end position="88"/>
    </location>
</feature>
<reference evidence="2 3" key="1">
    <citation type="submission" date="2015-11" db="EMBL/GenBank/DDBJ databases">
        <title>Genomic analysis of 38 Legionella species identifies large and diverse effector repertoires.</title>
        <authorList>
            <person name="Burstein D."/>
            <person name="Amaro F."/>
            <person name="Zusman T."/>
            <person name="Lifshitz Z."/>
            <person name="Cohen O."/>
            <person name="Gilbert J.A."/>
            <person name="Pupko T."/>
            <person name="Shuman H.A."/>
            <person name="Segal G."/>
        </authorList>
    </citation>
    <scope>NUCLEOTIDE SEQUENCE [LARGE SCALE GENOMIC DNA]</scope>
    <source>
        <strain evidence="2 3">Mt.St.Helens-9</strain>
    </source>
</reference>
<sequence length="353" mass="40856">MTVHKKFLSVLWKMDPGYFQLKLAFKTTLAIVIVLLLLYKESLNIKMMATVACGMSMQGITATTWFSRMKQILLLDTIYFFSFVLGLLVRDSPYCTAATLIILGFTVNYVRRFEPENNMAPMMAWTLCFMATILPFQSGSQALGHLHALLQGLIVAALVMFLVFPRNYTKLFVRNTNLIFDTLAHGMDELRRFLLQGFHKDDFDALPFDKMKESLQHLLDSNQTIEQKGRFNNRQKFLADTLLHLYILVNAYDMMLASYQSICTKKYHLTRAARRRLSLINKHFARTFRGVRLDKDFSFSGRITAVQFPQIDRKFSKESSSDPNLILALLNLKLSVTLLYQHLNEIRRGHDDY</sequence>
<evidence type="ECO:0000313" key="3">
    <source>
        <dbReference type="Proteomes" id="UP000054877"/>
    </source>
</evidence>
<dbReference type="RefSeq" id="WP_133141167.1">
    <property type="nucleotide sequence ID" value="NZ_CAAAII010000005.1"/>
</dbReference>
<keyword evidence="1" id="KW-0472">Membrane</keyword>
<protein>
    <recommendedName>
        <fullName evidence="4">FUSC family protein</fullName>
    </recommendedName>
</protein>
<feature type="transmembrane region" description="Helical" evidence="1">
    <location>
        <begin position="146"/>
        <end position="164"/>
    </location>
</feature>
<dbReference type="PATRIC" id="fig|452.5.peg.1352"/>
<organism evidence="2 3">
    <name type="scientific">Legionella spiritensis</name>
    <dbReference type="NCBI Taxonomy" id="452"/>
    <lineage>
        <taxon>Bacteria</taxon>
        <taxon>Pseudomonadati</taxon>
        <taxon>Pseudomonadota</taxon>
        <taxon>Gammaproteobacteria</taxon>
        <taxon>Legionellales</taxon>
        <taxon>Legionellaceae</taxon>
        <taxon>Legionella</taxon>
    </lineage>
</organism>
<proteinExistence type="predicted"/>
<keyword evidence="1" id="KW-0812">Transmembrane</keyword>
<feature type="transmembrane region" description="Helical" evidence="1">
    <location>
        <begin position="122"/>
        <end position="140"/>
    </location>
</feature>
<accession>A0A0W0Z5Q0</accession>
<evidence type="ECO:0008006" key="4">
    <source>
        <dbReference type="Google" id="ProtNLM"/>
    </source>
</evidence>
<dbReference type="STRING" id="452.Lspi_1224"/>
<feature type="transmembrane region" description="Helical" evidence="1">
    <location>
        <begin position="94"/>
        <end position="110"/>
    </location>
</feature>
<name>A0A0W0Z5Q0_LEGSP</name>
<evidence type="ECO:0000313" key="2">
    <source>
        <dbReference type="EMBL" id="KTD64417.1"/>
    </source>
</evidence>
<dbReference type="Proteomes" id="UP000054877">
    <property type="component" value="Unassembled WGS sequence"/>
</dbReference>
<comment type="caution">
    <text evidence="2">The sequence shown here is derived from an EMBL/GenBank/DDBJ whole genome shotgun (WGS) entry which is preliminary data.</text>
</comment>
<gene>
    <name evidence="2" type="ORF">Lspi_1224</name>
</gene>
<keyword evidence="1" id="KW-1133">Transmembrane helix</keyword>
<dbReference type="AlphaFoldDB" id="A0A0W0Z5Q0"/>
<keyword evidence="3" id="KW-1185">Reference proteome</keyword>